<dbReference type="STRING" id="652787.SAMN05216490_4778"/>
<keyword evidence="3" id="KW-1185">Reference proteome</keyword>
<sequence>MKNKRLTYALGVAVLVVWGLIIYRFVAYVKTDDISDDTPAAFTKEPYNDYAVKRDTSTLNLKYSDPFGLVKTVDTNKIIKKRVELRSAIAPQPVFNWDFIKYTGYIRNPETKKLIAILQINGKSAMLAEGEVSDNVKLLKNMQDSVKVRFNGKVKYIVIHHG</sequence>
<dbReference type="EMBL" id="LT629740">
    <property type="protein sequence ID" value="SDT67283.1"/>
    <property type="molecule type" value="Genomic_DNA"/>
</dbReference>
<dbReference type="OrthoDB" id="676730at2"/>
<evidence type="ECO:0000313" key="2">
    <source>
        <dbReference type="EMBL" id="SDT67283.1"/>
    </source>
</evidence>
<organism evidence="2 3">
    <name type="scientific">Mucilaginibacter mallensis</name>
    <dbReference type="NCBI Taxonomy" id="652787"/>
    <lineage>
        <taxon>Bacteria</taxon>
        <taxon>Pseudomonadati</taxon>
        <taxon>Bacteroidota</taxon>
        <taxon>Sphingobacteriia</taxon>
        <taxon>Sphingobacteriales</taxon>
        <taxon>Sphingobacteriaceae</taxon>
        <taxon>Mucilaginibacter</taxon>
    </lineage>
</organism>
<evidence type="ECO:0000256" key="1">
    <source>
        <dbReference type="SAM" id="Phobius"/>
    </source>
</evidence>
<name>A0A1H2CA02_MUCMA</name>
<keyword evidence="1" id="KW-1133">Transmembrane helix</keyword>
<reference evidence="2 3" key="1">
    <citation type="submission" date="2016-10" db="EMBL/GenBank/DDBJ databases">
        <authorList>
            <person name="de Groot N.N."/>
        </authorList>
    </citation>
    <scope>NUCLEOTIDE SEQUENCE [LARGE SCALE GENOMIC DNA]</scope>
    <source>
        <strain evidence="2 3">MP1X4</strain>
    </source>
</reference>
<dbReference type="RefSeq" id="WP_091379250.1">
    <property type="nucleotide sequence ID" value="NZ_LT629740.1"/>
</dbReference>
<dbReference type="AlphaFoldDB" id="A0A1H2CA02"/>
<keyword evidence="1" id="KW-0812">Transmembrane</keyword>
<accession>A0A1H2CA02</accession>
<protein>
    <submittedName>
        <fullName evidence="2">Uncharacterized protein</fullName>
    </submittedName>
</protein>
<dbReference type="Proteomes" id="UP000199679">
    <property type="component" value="Chromosome I"/>
</dbReference>
<gene>
    <name evidence="2" type="ORF">SAMN05216490_4778</name>
</gene>
<feature type="transmembrane region" description="Helical" evidence="1">
    <location>
        <begin position="6"/>
        <end position="26"/>
    </location>
</feature>
<keyword evidence="1" id="KW-0472">Membrane</keyword>
<evidence type="ECO:0000313" key="3">
    <source>
        <dbReference type="Proteomes" id="UP000199679"/>
    </source>
</evidence>
<proteinExistence type="predicted"/>